<dbReference type="RefSeq" id="XP_020064806.1">
    <property type="nucleotide sequence ID" value="XM_020208875.1"/>
</dbReference>
<feature type="transmembrane region" description="Helical" evidence="3">
    <location>
        <begin position="152"/>
        <end position="174"/>
    </location>
</feature>
<keyword evidence="1" id="KW-0175">Coiled coil</keyword>
<feature type="transmembrane region" description="Helical" evidence="3">
    <location>
        <begin position="80"/>
        <end position="102"/>
    </location>
</feature>
<reference evidence="5" key="1">
    <citation type="submission" date="2016-05" db="EMBL/GenBank/DDBJ databases">
        <title>Comparative genomics of biotechnologically important yeasts.</title>
        <authorList>
            <consortium name="DOE Joint Genome Institute"/>
            <person name="Riley R."/>
            <person name="Haridas S."/>
            <person name="Wolfe K.H."/>
            <person name="Lopes M.R."/>
            <person name="Hittinger C.T."/>
            <person name="Goker M."/>
            <person name="Salamov A."/>
            <person name="Wisecaver J."/>
            <person name="Long T.M."/>
            <person name="Aerts A.L."/>
            <person name="Barry K."/>
            <person name="Choi C."/>
            <person name="Clum A."/>
            <person name="Coughlan A.Y."/>
            <person name="Deshpande S."/>
            <person name="Douglass A.P."/>
            <person name="Hanson S.J."/>
            <person name="Klenk H.-P."/>
            <person name="Labutti K."/>
            <person name="Lapidus A."/>
            <person name="Lindquist E."/>
            <person name="Lipzen A."/>
            <person name="Meier-Kolthoff J.P."/>
            <person name="Ohm R.A."/>
            <person name="Otillar R.P."/>
            <person name="Pangilinan J."/>
            <person name="Peng Y."/>
            <person name="Rokas A."/>
            <person name="Rosa C.A."/>
            <person name="Scheuner C."/>
            <person name="Sibirny A.A."/>
            <person name="Slot J.C."/>
            <person name="Stielow J.B."/>
            <person name="Sun H."/>
            <person name="Kurtzman C.P."/>
            <person name="Blackwell M."/>
            <person name="Grigoriev I.V."/>
            <person name="Jeffries T.W."/>
        </authorList>
    </citation>
    <scope>NUCLEOTIDE SEQUENCE [LARGE SCALE GENOMIC DNA]</scope>
    <source>
        <strain evidence="5">NRRL Y-17324</strain>
    </source>
</reference>
<keyword evidence="5" id="KW-1185">Reference proteome</keyword>
<feature type="non-terminal residue" evidence="4">
    <location>
        <position position="702"/>
    </location>
</feature>
<feature type="non-terminal residue" evidence="4">
    <location>
        <position position="1"/>
    </location>
</feature>
<dbReference type="EMBL" id="KV453911">
    <property type="protein sequence ID" value="ODV79684.1"/>
    <property type="molecule type" value="Genomic_DNA"/>
</dbReference>
<protein>
    <submittedName>
        <fullName evidence="4">Uncharacterized protein</fullName>
    </submittedName>
</protein>
<accession>A0A1E4SJK5</accession>
<organism evidence="4 5">
    <name type="scientific">Suhomyces tanzawaensis NRRL Y-17324</name>
    <dbReference type="NCBI Taxonomy" id="984487"/>
    <lineage>
        <taxon>Eukaryota</taxon>
        <taxon>Fungi</taxon>
        <taxon>Dikarya</taxon>
        <taxon>Ascomycota</taxon>
        <taxon>Saccharomycotina</taxon>
        <taxon>Pichiomycetes</taxon>
        <taxon>Debaryomycetaceae</taxon>
        <taxon>Suhomyces</taxon>
    </lineage>
</organism>
<keyword evidence="3" id="KW-0812">Transmembrane</keyword>
<sequence length="702" mass="80053">HHYHQHHQYPLASSSSILPTSSLRDIVSLVMILLSLPHSISLGLLILHILLGSTFTGGKFIFNIFIRENAEPLVGNVRKFLLNAVKIAILNLTLFGCLSVLIHKKSHFNYVIMFSKAIISSDLIGSSSINYINSISNKRISSKIQYDDDKKYFNSSLINSVVSFCIINYINYLIQWLNGSFDFIDNYSSNLSYINNYNFSNYKNKLYLVLSVHIISSSIFKKPHTVHNSISNVFDDISINCDENKLLDINLNESIPKNFDSSKNVESLNSVAIKNFENFIISPFNSRLTILKNKTQLSNGQSGTTNNTSTTSTTTASSTTSTSTSLTTTTVSPNITTIENTIIIQPFWSILAACKAILKNPNLFLGETTKFKNNGGKFIKIQDDHIYKSKNFEGCKMATMLIDDSKVIFKFLDQDELKGLKIRNLKIKLNNVNWTYFKLIKTDDNDLKLVIYGLTPLFQYEIDLIIEDQIVNHFIINTTNDNDNLVLNKSLAETSSLKTLQISLISSIKNLSSLRAKLKKFKREENKKLTEAKNNIDNLKNKISKYSSKLNSDQRAYGKLKGLKHSVMQLEQEIEQLNVTIDTLHEKEKETKSGFESEEETLLKEISELESIFIEYENRIKVEKAYLKNAKSDEHTIELKNQKLLNKQAARTEEIKNMKNDLKLIKKNEILAKFSKRSKKTNEKYDTILPKVKLETEILKED</sequence>
<feature type="compositionally biased region" description="Low complexity" evidence="2">
    <location>
        <begin position="302"/>
        <end position="328"/>
    </location>
</feature>
<evidence type="ECO:0000313" key="5">
    <source>
        <dbReference type="Proteomes" id="UP000094285"/>
    </source>
</evidence>
<evidence type="ECO:0000256" key="2">
    <source>
        <dbReference type="SAM" id="MobiDB-lite"/>
    </source>
</evidence>
<keyword evidence="3" id="KW-0472">Membrane</keyword>
<keyword evidence="3" id="KW-1133">Transmembrane helix</keyword>
<evidence type="ECO:0000256" key="3">
    <source>
        <dbReference type="SAM" id="Phobius"/>
    </source>
</evidence>
<dbReference type="GeneID" id="30983011"/>
<dbReference type="Proteomes" id="UP000094285">
    <property type="component" value="Unassembled WGS sequence"/>
</dbReference>
<evidence type="ECO:0000256" key="1">
    <source>
        <dbReference type="SAM" id="Coils"/>
    </source>
</evidence>
<feature type="coiled-coil region" evidence="1">
    <location>
        <begin position="511"/>
        <end position="590"/>
    </location>
</feature>
<dbReference type="AlphaFoldDB" id="A0A1E4SJK5"/>
<gene>
    <name evidence="4" type="ORF">CANTADRAFT_41629</name>
</gene>
<evidence type="ECO:0000313" key="4">
    <source>
        <dbReference type="EMBL" id="ODV79684.1"/>
    </source>
</evidence>
<dbReference type="OrthoDB" id="4158994at2759"/>
<name>A0A1E4SJK5_9ASCO</name>
<proteinExistence type="predicted"/>
<feature type="transmembrane region" description="Helical" evidence="3">
    <location>
        <begin position="108"/>
        <end position="132"/>
    </location>
</feature>
<feature type="region of interest" description="Disordered" evidence="2">
    <location>
        <begin position="297"/>
        <end position="328"/>
    </location>
</feature>